<keyword evidence="3 6" id="KW-0812">Transmembrane</keyword>
<gene>
    <name evidence="10" type="ORF">LPC04_19380</name>
</gene>
<feature type="transmembrane region" description="Helical" evidence="6">
    <location>
        <begin position="170"/>
        <end position="192"/>
    </location>
</feature>
<feature type="domain" description="PAS" evidence="7">
    <location>
        <begin position="315"/>
        <end position="359"/>
    </location>
</feature>
<dbReference type="FunFam" id="3.30.70.270:FF:000001">
    <property type="entry name" value="Diguanylate cyclase domain protein"/>
    <property type="match status" value="1"/>
</dbReference>
<dbReference type="InterPro" id="IPR029787">
    <property type="entry name" value="Nucleotide_cyclase"/>
</dbReference>
<feature type="transmembrane region" description="Helical" evidence="6">
    <location>
        <begin position="204"/>
        <end position="226"/>
    </location>
</feature>
<dbReference type="CDD" id="cd01949">
    <property type="entry name" value="GGDEF"/>
    <property type="match status" value="1"/>
</dbReference>
<dbReference type="SMART" id="SM00091">
    <property type="entry name" value="PAS"/>
    <property type="match status" value="4"/>
</dbReference>
<dbReference type="GO" id="GO:0003824">
    <property type="term" value="F:catalytic activity"/>
    <property type="evidence" value="ECO:0007669"/>
    <property type="project" value="UniProtKB-ARBA"/>
</dbReference>
<evidence type="ECO:0000259" key="7">
    <source>
        <dbReference type="PROSITE" id="PS50112"/>
    </source>
</evidence>
<dbReference type="NCBIfam" id="TIGR00229">
    <property type="entry name" value="sensory_box"/>
    <property type="match status" value="3"/>
</dbReference>
<feature type="transmembrane region" description="Helical" evidence="6">
    <location>
        <begin position="232"/>
        <end position="249"/>
    </location>
</feature>
<dbReference type="Pfam" id="PF00990">
    <property type="entry name" value="GGDEF"/>
    <property type="match status" value="1"/>
</dbReference>
<comment type="caution">
    <text evidence="10">The sequence shown here is derived from an EMBL/GenBank/DDBJ whole genome shotgun (WGS) entry which is preliminary data.</text>
</comment>
<evidence type="ECO:0000313" key="10">
    <source>
        <dbReference type="EMBL" id="MCK9687871.1"/>
    </source>
</evidence>
<dbReference type="EMBL" id="JAJLJH010000006">
    <property type="protein sequence ID" value="MCK9687871.1"/>
    <property type="molecule type" value="Genomic_DNA"/>
</dbReference>
<name>A0A9X2C1R8_9BURK</name>
<dbReference type="InterPro" id="IPR000700">
    <property type="entry name" value="PAS-assoc_C"/>
</dbReference>
<comment type="subcellular location">
    <subcellularLocation>
        <location evidence="1">Cell membrane</location>
        <topology evidence="1">Multi-pass membrane protein</topology>
    </subcellularLocation>
</comment>
<dbReference type="PANTHER" id="PTHR44757">
    <property type="entry name" value="DIGUANYLATE CYCLASE DGCP"/>
    <property type="match status" value="1"/>
</dbReference>
<accession>A0A9X2C1R8</accession>
<evidence type="ECO:0000256" key="2">
    <source>
        <dbReference type="ARBA" id="ARBA00022475"/>
    </source>
</evidence>
<dbReference type="InterPro" id="IPR013656">
    <property type="entry name" value="PAS_4"/>
</dbReference>
<dbReference type="InterPro" id="IPR052155">
    <property type="entry name" value="Biofilm_reg_signaling"/>
</dbReference>
<organism evidence="10 11">
    <name type="scientific">Scleromatobacter humisilvae</name>
    <dbReference type="NCBI Taxonomy" id="2897159"/>
    <lineage>
        <taxon>Bacteria</taxon>
        <taxon>Pseudomonadati</taxon>
        <taxon>Pseudomonadota</taxon>
        <taxon>Betaproteobacteria</taxon>
        <taxon>Burkholderiales</taxon>
        <taxon>Sphaerotilaceae</taxon>
        <taxon>Scleromatobacter</taxon>
    </lineage>
</organism>
<reference evidence="10" key="1">
    <citation type="submission" date="2021-11" db="EMBL/GenBank/DDBJ databases">
        <title>BS-T2-15 a new species belonging to the Comamonadaceae family isolated from the soil of a French oak forest.</title>
        <authorList>
            <person name="Mieszkin S."/>
            <person name="Alain K."/>
        </authorList>
    </citation>
    <scope>NUCLEOTIDE SEQUENCE</scope>
    <source>
        <strain evidence="10">BS-T2-15</strain>
    </source>
</reference>
<dbReference type="PROSITE" id="PS50112">
    <property type="entry name" value="PAS"/>
    <property type="match status" value="3"/>
</dbReference>
<dbReference type="SUPFAM" id="SSF55073">
    <property type="entry name" value="Nucleotide cyclase"/>
    <property type="match status" value="1"/>
</dbReference>
<feature type="domain" description="PAS" evidence="7">
    <location>
        <begin position="685"/>
        <end position="755"/>
    </location>
</feature>
<keyword evidence="5 6" id="KW-0472">Membrane</keyword>
<dbReference type="InterPro" id="IPR000160">
    <property type="entry name" value="GGDEF_dom"/>
</dbReference>
<dbReference type="Pfam" id="PF08448">
    <property type="entry name" value="PAS_4"/>
    <property type="match status" value="4"/>
</dbReference>
<evidence type="ECO:0000259" key="8">
    <source>
        <dbReference type="PROSITE" id="PS50113"/>
    </source>
</evidence>
<dbReference type="Gene3D" id="3.30.70.270">
    <property type="match status" value="1"/>
</dbReference>
<feature type="transmembrane region" description="Helical" evidence="6">
    <location>
        <begin position="254"/>
        <end position="271"/>
    </location>
</feature>
<dbReference type="SMART" id="SM00267">
    <property type="entry name" value="GGDEF"/>
    <property type="match status" value="1"/>
</dbReference>
<proteinExistence type="predicted"/>
<dbReference type="Pfam" id="PF05231">
    <property type="entry name" value="MASE1"/>
    <property type="match status" value="1"/>
</dbReference>
<evidence type="ECO:0000256" key="1">
    <source>
        <dbReference type="ARBA" id="ARBA00004651"/>
    </source>
</evidence>
<dbReference type="NCBIfam" id="TIGR00254">
    <property type="entry name" value="GGDEF"/>
    <property type="match status" value="1"/>
</dbReference>
<evidence type="ECO:0000259" key="9">
    <source>
        <dbReference type="PROSITE" id="PS50887"/>
    </source>
</evidence>
<feature type="domain" description="GGDEF" evidence="9">
    <location>
        <begin position="840"/>
        <end position="974"/>
    </location>
</feature>
<feature type="transmembrane region" description="Helical" evidence="6">
    <location>
        <begin position="133"/>
        <end position="155"/>
    </location>
</feature>
<keyword evidence="2" id="KW-1003">Cell membrane</keyword>
<dbReference type="InterPro" id="IPR007895">
    <property type="entry name" value="MASE1"/>
</dbReference>
<protein>
    <submittedName>
        <fullName evidence="10">PAS domain-containing protein</fullName>
    </submittedName>
</protein>
<keyword evidence="4 6" id="KW-1133">Transmembrane helix</keyword>
<evidence type="ECO:0000256" key="6">
    <source>
        <dbReference type="SAM" id="Phobius"/>
    </source>
</evidence>
<feature type="domain" description="PAC" evidence="8">
    <location>
        <begin position="504"/>
        <end position="559"/>
    </location>
</feature>
<dbReference type="PROSITE" id="PS50113">
    <property type="entry name" value="PAC"/>
    <property type="match status" value="2"/>
</dbReference>
<dbReference type="InterPro" id="IPR035965">
    <property type="entry name" value="PAS-like_dom_sf"/>
</dbReference>
<evidence type="ECO:0000256" key="4">
    <source>
        <dbReference type="ARBA" id="ARBA00022989"/>
    </source>
</evidence>
<dbReference type="CDD" id="cd00130">
    <property type="entry name" value="PAS"/>
    <property type="match status" value="3"/>
</dbReference>
<dbReference type="PANTHER" id="PTHR44757:SF2">
    <property type="entry name" value="BIOFILM ARCHITECTURE MAINTENANCE PROTEIN MBAA"/>
    <property type="match status" value="1"/>
</dbReference>
<feature type="domain" description="PAS" evidence="7">
    <location>
        <begin position="436"/>
        <end position="506"/>
    </location>
</feature>
<evidence type="ECO:0000256" key="3">
    <source>
        <dbReference type="ARBA" id="ARBA00022692"/>
    </source>
</evidence>
<dbReference type="RefSeq" id="WP_275683915.1">
    <property type="nucleotide sequence ID" value="NZ_JAJLJH010000006.1"/>
</dbReference>
<feature type="transmembrane region" description="Helical" evidence="6">
    <location>
        <begin position="38"/>
        <end position="62"/>
    </location>
</feature>
<dbReference type="InterPro" id="IPR000014">
    <property type="entry name" value="PAS"/>
</dbReference>
<evidence type="ECO:0000256" key="5">
    <source>
        <dbReference type="ARBA" id="ARBA00023136"/>
    </source>
</evidence>
<dbReference type="PROSITE" id="PS50887">
    <property type="entry name" value="GGDEF"/>
    <property type="match status" value="1"/>
</dbReference>
<feature type="domain" description="PAC" evidence="8">
    <location>
        <begin position="629"/>
        <end position="684"/>
    </location>
</feature>
<sequence length="974" mass="105436">MDSSDSSAARMTPARADAAARAQPTVLGLGVRFVMVAAGYYLTARLGLLIPYVGTHISLVWLPTGIAVAAFRRWGAGMTLAVYVGAVAANASVGGPLWVSLLVGVGNTAGTALAAWLLRRGGFDDRLLRRRDVTVLLGAVALGMCVTSLNGVAWLRVAGAPESAHFGQAWLAWFVGDSVGALLAGVPLIAWSRDDAAKAFLGRAGVGNMALQAIVLACGLAIFAGALDKDSALVFPLLALPTLVLALLAMRGGVVASSTGVLVLAMAAAWGTARGLGPFALRDASSGSLALWSYVTAQACTSLLISGIGMALQSSRRQFAAFLQNTPDGILVIDEQGTLLHANAAFAAMTGLDADALPGHRASEVLLGDARAVEALIADGAAPAVTELTLPRAGREPLHIECAVARYQKASGHWQTHVILRDVTQARRAQARLETSEARLKAVSDHVPALFAYVDRSQTYRFANAHFVQVMGVAPDQVIGRTMRDFLGESAHDELRPHIEGALRGERQKFERTGWKQNAQTHFLAEYVPDRRADGSVDGFFLMVLDITDRHRAELALARSEALVRTIANQMPGLISRMDRDYRYTFANAYYERWFALGESPVGRTIAEVFGDAVFDRVRGRIDEALAGRDVRFDFSNTMNPPDAPAYMEVHYVPDRDEQGRVTGVFSLVTDRSESQRARERIEASERQLRAVTDNLPMLVTYVDAEERLRFMNGTFHEWLGVDLAKSVGRPLVDVVGAEHYESRREHLRAALAGKRVEFEVVSQTLSGPRNLQTVYIPDARPDGKVHGIFTLSTDVTALKNVQQELQRLARIDTLTGLANRRQFDELLEQALARYRRTQRPLALIFLDIDHFKAINDGHGHGVGDTVLKEFAARLLQSLRETDVAARLSGDEFVVILDGLAARDEAVAVANKLLLAIRVPMTVGDRTLDVTVSMGLAYLDGSVEVDAKALMVRADRALYRAKDGGRDALGLAED</sequence>
<dbReference type="InterPro" id="IPR043128">
    <property type="entry name" value="Rev_trsase/Diguanyl_cyclase"/>
</dbReference>
<dbReference type="SUPFAM" id="SSF55785">
    <property type="entry name" value="PYP-like sensor domain (PAS domain)"/>
    <property type="match status" value="4"/>
</dbReference>
<dbReference type="AlphaFoldDB" id="A0A9X2C1R8"/>
<evidence type="ECO:0000313" key="11">
    <source>
        <dbReference type="Proteomes" id="UP001139353"/>
    </source>
</evidence>
<keyword evidence="11" id="KW-1185">Reference proteome</keyword>
<dbReference type="GO" id="GO:0005886">
    <property type="term" value="C:plasma membrane"/>
    <property type="evidence" value="ECO:0007669"/>
    <property type="project" value="UniProtKB-SubCell"/>
</dbReference>
<dbReference type="Gene3D" id="3.30.450.20">
    <property type="entry name" value="PAS domain"/>
    <property type="match status" value="4"/>
</dbReference>
<dbReference type="Proteomes" id="UP001139353">
    <property type="component" value="Unassembled WGS sequence"/>
</dbReference>